<evidence type="ECO:0000256" key="1">
    <source>
        <dbReference type="SAM" id="MobiDB-lite"/>
    </source>
</evidence>
<accession>M0LTD7</accession>
<dbReference type="EMBL" id="AOMB01000038">
    <property type="protein sequence ID" value="EMA36822.1"/>
    <property type="molecule type" value="Genomic_DNA"/>
</dbReference>
<reference evidence="3 4" key="1">
    <citation type="journal article" date="2014" name="PLoS Genet.">
        <title>Phylogenetically driven sequencing of extremely halophilic archaea reveals strategies for static and dynamic osmo-response.</title>
        <authorList>
            <person name="Becker E.A."/>
            <person name="Seitzer P.M."/>
            <person name="Tritt A."/>
            <person name="Larsen D."/>
            <person name="Krusor M."/>
            <person name="Yao A.I."/>
            <person name="Wu D."/>
            <person name="Madern D."/>
            <person name="Eisen J.A."/>
            <person name="Darling A.E."/>
            <person name="Facciotti M.T."/>
        </authorList>
    </citation>
    <scope>NUCLEOTIDE SEQUENCE [LARGE SCALE GENOMIC DNA]</scope>
    <source>
        <strain evidence="3 4">100A6</strain>
    </source>
</reference>
<evidence type="ECO:0000259" key="2">
    <source>
        <dbReference type="Pfam" id="PF23951"/>
    </source>
</evidence>
<name>M0LTD7_9EURY</name>
<dbReference type="Proteomes" id="UP000011566">
    <property type="component" value="Unassembled WGS sequence"/>
</dbReference>
<feature type="compositionally biased region" description="Basic and acidic residues" evidence="1">
    <location>
        <begin position="116"/>
        <end position="132"/>
    </location>
</feature>
<organism evidence="3 4">
    <name type="scientific">Halococcus hamelinensis 100A6</name>
    <dbReference type="NCBI Taxonomy" id="1132509"/>
    <lineage>
        <taxon>Archaea</taxon>
        <taxon>Methanobacteriati</taxon>
        <taxon>Methanobacteriota</taxon>
        <taxon>Stenosarchaea group</taxon>
        <taxon>Halobacteria</taxon>
        <taxon>Halobacteriales</taxon>
        <taxon>Halococcaceae</taxon>
        <taxon>Halococcus</taxon>
    </lineage>
</organism>
<dbReference type="AlphaFoldDB" id="M0LTD7"/>
<protein>
    <recommendedName>
        <fullName evidence="2">DUF7282 domain-containing protein</fullName>
    </recommendedName>
</protein>
<comment type="caution">
    <text evidence="3">The sequence shown here is derived from an EMBL/GenBank/DDBJ whole genome shotgun (WGS) entry which is preliminary data.</text>
</comment>
<dbReference type="Pfam" id="PF23951">
    <property type="entry name" value="DUF7282"/>
    <property type="match status" value="1"/>
</dbReference>
<evidence type="ECO:0000313" key="4">
    <source>
        <dbReference type="Proteomes" id="UP000011566"/>
    </source>
</evidence>
<evidence type="ECO:0000313" key="3">
    <source>
        <dbReference type="EMBL" id="EMA36822.1"/>
    </source>
</evidence>
<proteinExistence type="predicted"/>
<sequence length="307" mass="33149">MKNRLSSTLDNINRRSVLKASAAGVVGSVALTQPVAANCDNRLEFPDQSYTQESVESVRIDKVCIDPDRGPLRVHVNGGGVTGTSELLEGGIYDTPISVSLDTPLTQTATLTATHEGTDSEEVTRDQARIEVDSSQSGDDGTDEPDGAFTRFESQVTDGTYVVVDEARLTTPGFVSVHIARPEEGIADVGFINPENGEAQNAAATIIGFSEFLEPGTYENVHVPLFEDEELDAVSGEIDRLPEPAVLVSLPHEDSNGNREWDFYDETDEDPAYDFGDTTFAPPLDRPTDIAGVVPLAENTDQFEISR</sequence>
<feature type="domain" description="DUF7282" evidence="2">
    <location>
        <begin position="151"/>
        <end position="274"/>
    </location>
</feature>
<dbReference type="PROSITE" id="PS51318">
    <property type="entry name" value="TAT"/>
    <property type="match status" value="1"/>
</dbReference>
<dbReference type="PATRIC" id="fig|1132509.6.peg.3192"/>
<keyword evidence="4" id="KW-1185">Reference proteome</keyword>
<feature type="region of interest" description="Disordered" evidence="1">
    <location>
        <begin position="115"/>
        <end position="147"/>
    </location>
</feature>
<dbReference type="InterPro" id="IPR006311">
    <property type="entry name" value="TAT_signal"/>
</dbReference>
<dbReference type="eggNOG" id="arCOG11233">
    <property type="taxonomic scope" value="Archaea"/>
</dbReference>
<dbReference type="InterPro" id="IPR055706">
    <property type="entry name" value="Slg1/2_DUF7282"/>
</dbReference>
<gene>
    <name evidence="3" type="ORF">C447_13694</name>
</gene>